<comment type="caution">
    <text evidence="2">The sequence shown here is derived from an EMBL/GenBank/DDBJ whole genome shotgun (WGS) entry which is preliminary data.</text>
</comment>
<reference evidence="2 3" key="1">
    <citation type="submission" date="2013-08" db="EMBL/GenBank/DDBJ databases">
        <authorList>
            <person name="Weinstock G."/>
            <person name="Sodergren E."/>
            <person name="Wylie T."/>
            <person name="Fulton L."/>
            <person name="Fulton R."/>
            <person name="Fronick C."/>
            <person name="O'Laughlin M."/>
            <person name="Godfrey J."/>
            <person name="Miner T."/>
            <person name="Herter B."/>
            <person name="Appelbaum E."/>
            <person name="Cordes M."/>
            <person name="Lek S."/>
            <person name="Wollam A."/>
            <person name="Pepin K.H."/>
            <person name="Palsikar V.B."/>
            <person name="Mitreva M."/>
            <person name="Wilson R.K."/>
        </authorList>
    </citation>
    <scope>NUCLEOTIDE SEQUENCE [LARGE SCALE GENOMIC DNA]</scope>
    <source>
        <strain evidence="2 3">ATCC 12856</strain>
    </source>
</reference>
<evidence type="ECO:0000313" key="3">
    <source>
        <dbReference type="Proteomes" id="UP000016511"/>
    </source>
</evidence>
<name>U1X2X3_ANEAE</name>
<protein>
    <submittedName>
        <fullName evidence="2">Uncharacterized protein</fullName>
    </submittedName>
</protein>
<dbReference type="STRING" id="649747.HMPREF0083_03044"/>
<organism evidence="2 3">
    <name type="scientific">Aneurinibacillus aneurinilyticus ATCC 12856</name>
    <dbReference type="NCBI Taxonomy" id="649747"/>
    <lineage>
        <taxon>Bacteria</taxon>
        <taxon>Bacillati</taxon>
        <taxon>Bacillota</taxon>
        <taxon>Bacilli</taxon>
        <taxon>Bacillales</taxon>
        <taxon>Paenibacillaceae</taxon>
        <taxon>Aneurinibacillus group</taxon>
        <taxon>Aneurinibacillus</taxon>
    </lineage>
</organism>
<keyword evidence="1" id="KW-0812">Transmembrane</keyword>
<dbReference type="AlphaFoldDB" id="U1X2X3"/>
<dbReference type="Proteomes" id="UP000016511">
    <property type="component" value="Unassembled WGS sequence"/>
</dbReference>
<dbReference type="HOGENOM" id="CLU_2491042_0_0_9"/>
<evidence type="ECO:0000313" key="2">
    <source>
        <dbReference type="EMBL" id="ERI08888.1"/>
    </source>
</evidence>
<keyword evidence="3" id="KW-1185">Reference proteome</keyword>
<keyword evidence="1" id="KW-1133">Transmembrane helix</keyword>
<feature type="transmembrane region" description="Helical" evidence="1">
    <location>
        <begin position="20"/>
        <end position="37"/>
    </location>
</feature>
<keyword evidence="1" id="KW-0472">Membrane</keyword>
<dbReference type="PATRIC" id="fig|649747.3.peg.2757"/>
<proteinExistence type="predicted"/>
<gene>
    <name evidence="2" type="ORF">HMPREF0083_03044</name>
</gene>
<accession>U1X2X3</accession>
<sequence length="86" mass="9833">MIVPHLLRPICKEMGSVKRSLWMGAAIMAAIGIVRMMRQGTGRRKWNGRTGIGKRMLRNVRMTGILNIPSRYIAGFGSRMFRRMAR</sequence>
<evidence type="ECO:0000256" key="1">
    <source>
        <dbReference type="SAM" id="Phobius"/>
    </source>
</evidence>
<dbReference type="EMBL" id="AWSJ01000183">
    <property type="protein sequence ID" value="ERI08888.1"/>
    <property type="molecule type" value="Genomic_DNA"/>
</dbReference>